<dbReference type="SMART" id="SM00116">
    <property type="entry name" value="CBS"/>
    <property type="match status" value="2"/>
</dbReference>
<dbReference type="RefSeq" id="WP_132291775.1">
    <property type="nucleotide sequence ID" value="NZ_SKBM01000016.1"/>
</dbReference>
<proteinExistence type="predicted"/>
<dbReference type="AlphaFoldDB" id="A0A4R4DGC5"/>
<dbReference type="InterPro" id="IPR044725">
    <property type="entry name" value="CBSX3_CBS_dom"/>
</dbReference>
<dbReference type="CDD" id="cd04623">
    <property type="entry name" value="CBS_pair_bac_euk"/>
    <property type="match status" value="1"/>
</dbReference>
<keyword evidence="5" id="KW-1185">Reference proteome</keyword>
<dbReference type="PROSITE" id="PS51371">
    <property type="entry name" value="CBS"/>
    <property type="match status" value="2"/>
</dbReference>
<dbReference type="InterPro" id="IPR051257">
    <property type="entry name" value="Diverse_CBS-Domain"/>
</dbReference>
<comment type="caution">
    <text evidence="4">The sequence shown here is derived from an EMBL/GenBank/DDBJ whole genome shotgun (WGS) entry which is preliminary data.</text>
</comment>
<dbReference type="PANTHER" id="PTHR43080:SF2">
    <property type="entry name" value="CBS DOMAIN-CONTAINING PROTEIN"/>
    <property type="match status" value="1"/>
</dbReference>
<feature type="domain" description="CBS" evidence="3">
    <location>
        <begin position="76"/>
        <end position="133"/>
    </location>
</feature>
<dbReference type="Pfam" id="PF00571">
    <property type="entry name" value="CBS"/>
    <property type="match status" value="2"/>
</dbReference>
<evidence type="ECO:0000259" key="3">
    <source>
        <dbReference type="PROSITE" id="PS51371"/>
    </source>
</evidence>
<name>A0A4R4DGC5_9PROT</name>
<reference evidence="4 5" key="1">
    <citation type="submission" date="2019-03" db="EMBL/GenBank/DDBJ databases">
        <title>Paracraurococcus aquatilis NE82 genome sequence.</title>
        <authorList>
            <person name="Zhao Y."/>
            <person name="Du Z."/>
        </authorList>
    </citation>
    <scope>NUCLEOTIDE SEQUENCE [LARGE SCALE GENOMIC DNA]</scope>
    <source>
        <strain evidence="4 5">NE82</strain>
    </source>
</reference>
<dbReference type="Proteomes" id="UP000295023">
    <property type="component" value="Unassembled WGS sequence"/>
</dbReference>
<dbReference type="Gene3D" id="3.10.580.10">
    <property type="entry name" value="CBS-domain"/>
    <property type="match status" value="1"/>
</dbReference>
<accession>A0A4R4DGC5</accession>
<dbReference type="EMBL" id="SKBM01000016">
    <property type="protein sequence ID" value="TCZ58577.1"/>
    <property type="molecule type" value="Genomic_DNA"/>
</dbReference>
<evidence type="ECO:0000313" key="5">
    <source>
        <dbReference type="Proteomes" id="UP000295023"/>
    </source>
</evidence>
<dbReference type="InterPro" id="IPR000644">
    <property type="entry name" value="CBS_dom"/>
</dbReference>
<evidence type="ECO:0000313" key="4">
    <source>
        <dbReference type="EMBL" id="TCZ58577.1"/>
    </source>
</evidence>
<dbReference type="SUPFAM" id="SSF54631">
    <property type="entry name" value="CBS-domain pair"/>
    <property type="match status" value="1"/>
</dbReference>
<evidence type="ECO:0000256" key="2">
    <source>
        <dbReference type="PROSITE-ProRule" id="PRU00703"/>
    </source>
</evidence>
<dbReference type="PANTHER" id="PTHR43080">
    <property type="entry name" value="CBS DOMAIN-CONTAINING PROTEIN CBSX3, MITOCHONDRIAL"/>
    <property type="match status" value="1"/>
</dbReference>
<feature type="domain" description="CBS" evidence="3">
    <location>
        <begin position="6"/>
        <end position="68"/>
    </location>
</feature>
<dbReference type="OrthoDB" id="9807125at2"/>
<evidence type="ECO:0000256" key="1">
    <source>
        <dbReference type="ARBA" id="ARBA00023122"/>
    </source>
</evidence>
<organism evidence="4 5">
    <name type="scientific">Roseicella aquatilis</name>
    <dbReference type="NCBI Taxonomy" id="2527868"/>
    <lineage>
        <taxon>Bacteria</taxon>
        <taxon>Pseudomonadati</taxon>
        <taxon>Pseudomonadota</taxon>
        <taxon>Alphaproteobacteria</taxon>
        <taxon>Acetobacterales</taxon>
        <taxon>Roseomonadaceae</taxon>
        <taxon>Roseicella</taxon>
    </lineage>
</organism>
<keyword evidence="1 2" id="KW-0129">CBS domain</keyword>
<dbReference type="InterPro" id="IPR046342">
    <property type="entry name" value="CBS_dom_sf"/>
</dbReference>
<protein>
    <submittedName>
        <fullName evidence="4">CBS domain-containing protein</fullName>
    </submittedName>
</protein>
<gene>
    <name evidence="4" type="ORF">EXY23_16705</name>
</gene>
<sequence length="145" mass="15249">MIIGSILKGKGSEVVSVGPEDTVLAVARTLSERRIGAALVRDAAGAMLGIISERDIIRGMAAHGPGTTGLKAEQFMTRDLVTVTPQTLVIEALGLMTHKRVRHLPVLGKGGELLGLISIGDLVKARIEEAEQEAQELKNYVAASG</sequence>